<evidence type="ECO:0000256" key="1">
    <source>
        <dbReference type="ARBA" id="ARBA00038420"/>
    </source>
</evidence>
<gene>
    <name evidence="3" type="ORF">MIN45_P0011</name>
</gene>
<dbReference type="Gene3D" id="3.10.350.10">
    <property type="entry name" value="LysM domain"/>
    <property type="match status" value="1"/>
</dbReference>
<accession>A0AAU9CU77</accession>
<dbReference type="InterPro" id="IPR018392">
    <property type="entry name" value="LysM"/>
</dbReference>
<proteinExistence type="inferred from homology"/>
<dbReference type="InterPro" id="IPR016047">
    <property type="entry name" value="M23ase_b-sheet_dom"/>
</dbReference>
<sequence>MGVALTVLSACGGARPVRPPAPPIHGQFYRVHPGDTLYSIARRSGRDYHDLARWNGISPPYTIYPGQILRLVPRKKAVKARARRDPKVSRKKSKKTLKHRWRWPLKGVIVRNFAATGRKGIDIAAPPGTPVRAAAPGKVVYSGSGLVGYGKLVIVKHGETYLSAYGNNRRLRVREGQWVKAGQVIGEVGRGSDGRAVLHFEIRRNGNPVDPLRMLPRR</sequence>
<evidence type="ECO:0000259" key="2">
    <source>
        <dbReference type="PROSITE" id="PS51782"/>
    </source>
</evidence>
<evidence type="ECO:0000313" key="4">
    <source>
        <dbReference type="Proteomes" id="UP001321450"/>
    </source>
</evidence>
<keyword evidence="4" id="KW-1185">Reference proteome</keyword>
<dbReference type="GO" id="GO:0004222">
    <property type="term" value="F:metalloendopeptidase activity"/>
    <property type="evidence" value="ECO:0007669"/>
    <property type="project" value="TreeGrafter"/>
</dbReference>
<keyword evidence="3" id="KW-0449">Lipoprotein</keyword>
<dbReference type="EMBL" id="AP024718">
    <property type="protein sequence ID" value="BCX87644.1"/>
    <property type="molecule type" value="Genomic_DNA"/>
</dbReference>
<dbReference type="Proteomes" id="UP001321450">
    <property type="component" value="Chromosome"/>
</dbReference>
<dbReference type="SUPFAM" id="SSF51261">
    <property type="entry name" value="Duplicated hybrid motif"/>
    <property type="match status" value="1"/>
</dbReference>
<evidence type="ECO:0000313" key="3">
    <source>
        <dbReference type="EMBL" id="BCX87644.1"/>
    </source>
</evidence>
<dbReference type="InterPro" id="IPR036779">
    <property type="entry name" value="LysM_dom_sf"/>
</dbReference>
<feature type="domain" description="LysM" evidence="2">
    <location>
        <begin position="27"/>
        <end position="71"/>
    </location>
</feature>
<dbReference type="PANTHER" id="PTHR21666">
    <property type="entry name" value="PEPTIDASE-RELATED"/>
    <property type="match status" value="1"/>
</dbReference>
<dbReference type="Gene3D" id="2.70.70.10">
    <property type="entry name" value="Glucose Permease (Domain IIA)"/>
    <property type="match status" value="1"/>
</dbReference>
<reference evidence="4" key="1">
    <citation type="journal article" date="2024" name="Int. J. Syst. Evol. Microbiol.">
        <title>Methylomarinovum tepidoasis sp. nov., a moderately thermophilic methanotroph of the family Methylothermaceae isolated from a deep-sea hydrothermal field.</title>
        <authorList>
            <person name="Hirayama H."/>
            <person name="Takaki Y."/>
            <person name="Abe M."/>
            <person name="Miyazaki M."/>
            <person name="Uematsu K."/>
            <person name="Matsui Y."/>
            <person name="Takai K."/>
        </authorList>
    </citation>
    <scope>NUCLEOTIDE SEQUENCE [LARGE SCALE GENOMIC DNA]</scope>
    <source>
        <strain evidence="4">IN45</strain>
    </source>
</reference>
<dbReference type="Pfam" id="PF01476">
    <property type="entry name" value="LysM"/>
    <property type="match status" value="1"/>
</dbReference>
<dbReference type="PROSITE" id="PS51782">
    <property type="entry name" value="LYSM"/>
    <property type="match status" value="1"/>
</dbReference>
<dbReference type="CDD" id="cd12797">
    <property type="entry name" value="M23_peptidase"/>
    <property type="match status" value="1"/>
</dbReference>
<dbReference type="Pfam" id="PF01551">
    <property type="entry name" value="Peptidase_M23"/>
    <property type="match status" value="1"/>
</dbReference>
<dbReference type="SMART" id="SM00257">
    <property type="entry name" value="LysM"/>
    <property type="match status" value="1"/>
</dbReference>
<organism evidence="3 4">
    <name type="scientific">Methylomarinovum tepidoasis</name>
    <dbReference type="NCBI Taxonomy" id="2840183"/>
    <lineage>
        <taxon>Bacteria</taxon>
        <taxon>Pseudomonadati</taxon>
        <taxon>Pseudomonadota</taxon>
        <taxon>Gammaproteobacteria</taxon>
        <taxon>Methylococcales</taxon>
        <taxon>Methylothermaceae</taxon>
        <taxon>Methylomarinovum</taxon>
    </lineage>
</organism>
<dbReference type="AlphaFoldDB" id="A0AAU9CU77"/>
<dbReference type="PANTHER" id="PTHR21666:SF263">
    <property type="entry name" value="MUREIN HYDROLASE ACTIVATOR NLPD"/>
    <property type="match status" value="1"/>
</dbReference>
<name>A0AAU9CU77_9GAMM</name>
<dbReference type="KEGG" id="meiy:MIN45_P0011"/>
<dbReference type="RefSeq" id="WP_286292585.1">
    <property type="nucleotide sequence ID" value="NZ_AP024718.1"/>
</dbReference>
<dbReference type="InterPro" id="IPR050570">
    <property type="entry name" value="Cell_wall_metabolism_enzyme"/>
</dbReference>
<protein>
    <submittedName>
        <fullName evidence="3">Lipoprotein NlpD</fullName>
    </submittedName>
</protein>
<comment type="similarity">
    <text evidence="1">Belongs to the E.coli NlpD/Haemophilus LppB family.</text>
</comment>
<dbReference type="GO" id="GO:0032153">
    <property type="term" value="C:cell division site"/>
    <property type="evidence" value="ECO:0007669"/>
    <property type="project" value="TreeGrafter"/>
</dbReference>
<dbReference type="CDD" id="cd00118">
    <property type="entry name" value="LysM"/>
    <property type="match status" value="1"/>
</dbReference>
<dbReference type="GO" id="GO:0009279">
    <property type="term" value="C:cell outer membrane"/>
    <property type="evidence" value="ECO:0007669"/>
    <property type="project" value="TreeGrafter"/>
</dbReference>
<dbReference type="InterPro" id="IPR011055">
    <property type="entry name" value="Dup_hybrid_motif"/>
</dbReference>